<dbReference type="RefSeq" id="WP_025361001.1">
    <property type="nucleotide sequence ID" value="NZ_BAAABQ010000009.1"/>
</dbReference>
<dbReference type="EMBL" id="JACJID010000002">
    <property type="protein sequence ID" value="MBA8926435.1"/>
    <property type="molecule type" value="Genomic_DNA"/>
</dbReference>
<feature type="domain" description="Coenzyme Q-binding protein COQ10 START" evidence="1">
    <location>
        <begin position="171"/>
        <end position="282"/>
    </location>
</feature>
<dbReference type="InterPro" id="IPR019587">
    <property type="entry name" value="Polyketide_cyclase/dehydratase"/>
</dbReference>
<evidence type="ECO:0000313" key="3">
    <source>
        <dbReference type="Proteomes" id="UP000517916"/>
    </source>
</evidence>
<reference evidence="2 3" key="1">
    <citation type="submission" date="2020-08" db="EMBL/GenBank/DDBJ databases">
        <title>Genomic Encyclopedia of Archaeal and Bacterial Type Strains, Phase II (KMG-II): from individual species to whole genera.</title>
        <authorList>
            <person name="Goeker M."/>
        </authorList>
    </citation>
    <scope>NUCLEOTIDE SEQUENCE [LARGE SCALE GENOMIC DNA]</scope>
    <source>
        <strain evidence="2 3">DSM 43850</strain>
    </source>
</reference>
<dbReference type="Pfam" id="PF10604">
    <property type="entry name" value="Polyketide_cyc2"/>
    <property type="match status" value="1"/>
</dbReference>
<dbReference type="InterPro" id="IPR023393">
    <property type="entry name" value="START-like_dom_sf"/>
</dbReference>
<proteinExistence type="predicted"/>
<comment type="caution">
    <text evidence="2">The sequence shown here is derived from an EMBL/GenBank/DDBJ whole genome shotgun (WGS) entry which is preliminary data.</text>
</comment>
<dbReference type="Gene3D" id="3.30.530.20">
    <property type="match status" value="2"/>
</dbReference>
<evidence type="ECO:0000313" key="2">
    <source>
        <dbReference type="EMBL" id="MBA8926435.1"/>
    </source>
</evidence>
<dbReference type="EC" id="4.2.1.-" evidence="2"/>
<evidence type="ECO:0000259" key="1">
    <source>
        <dbReference type="Pfam" id="PF03364"/>
    </source>
</evidence>
<protein>
    <submittedName>
        <fullName evidence="2">Aromatase</fullName>
        <ecNumber evidence="2">4.2.1.-</ecNumber>
    </submittedName>
</protein>
<gene>
    <name evidence="2" type="ORF">BC739_003634</name>
</gene>
<dbReference type="GO" id="GO:0016829">
    <property type="term" value="F:lyase activity"/>
    <property type="evidence" value="ECO:0007669"/>
    <property type="project" value="UniProtKB-KW"/>
</dbReference>
<sequence length="317" mass="35340">MTELTVHNTEHRITISAPVEAVYGLLADVIRWPQLFGPTVHTEQVERTETTERIRIWATANDEVKTWTSRRELDPVAHRITFRQEVSQPPVAAMGGAWVLSSTEDGGTLVVLEHDFSAVDDLPENVDWVSKAVDRNSEHELANLKQIAENLSATEDLLISFDDVVEIEGDRADVYRFLYRSQDWPDRLPHVARLDLVEDVPGIQLMEMDTKTADGSMHTTKSVRVCTPESVIVYKQLKVPALMTVHTGRWTLEEAGTGVRATSTHTVVIKPDAVTKILGEQATVDDAKAFVRKALGTNSTTTLRYAKEFAEAARAGR</sequence>
<accession>A0ABR6BHS2</accession>
<dbReference type="Proteomes" id="UP000517916">
    <property type="component" value="Unassembled WGS sequence"/>
</dbReference>
<name>A0ABR6BHS2_9PSEU</name>
<keyword evidence="3" id="KW-1185">Reference proteome</keyword>
<organism evidence="2 3">
    <name type="scientific">Kutzneria viridogrisea</name>
    <dbReference type="NCBI Taxonomy" id="47990"/>
    <lineage>
        <taxon>Bacteria</taxon>
        <taxon>Bacillati</taxon>
        <taxon>Actinomycetota</taxon>
        <taxon>Actinomycetes</taxon>
        <taxon>Pseudonocardiales</taxon>
        <taxon>Pseudonocardiaceae</taxon>
        <taxon>Kutzneria</taxon>
    </lineage>
</organism>
<dbReference type="CDD" id="cd08861">
    <property type="entry name" value="OtcD1_ARO-CYC_like"/>
    <property type="match status" value="2"/>
</dbReference>
<keyword evidence="2" id="KW-0456">Lyase</keyword>
<dbReference type="InterPro" id="IPR005031">
    <property type="entry name" value="COQ10_START"/>
</dbReference>
<dbReference type="SUPFAM" id="SSF55961">
    <property type="entry name" value="Bet v1-like"/>
    <property type="match status" value="2"/>
</dbReference>
<dbReference type="Pfam" id="PF03364">
    <property type="entry name" value="Polyketide_cyc"/>
    <property type="match status" value="1"/>
</dbReference>